<evidence type="ECO:0000313" key="1">
    <source>
        <dbReference type="EMBL" id="QYM78099.1"/>
    </source>
</evidence>
<dbReference type="KEGG" id="ole:K0B96_12360"/>
<accession>A0A8F9XKI5</accession>
<evidence type="ECO:0000313" key="2">
    <source>
        <dbReference type="Proteomes" id="UP000825051"/>
    </source>
</evidence>
<sequence>MLSKLGSGRATAYDPASKIITSGDRTHVAWLDSTPEGFRVRVRSLNRATNEWSATVTVGEAMDNHGGPAMTIDPSGHLHVLYYPHHAPMRYRRSVRPNDASEWEPEIEFGALLSYPVVVCAKDGTLLMTARRYTEGKRTTEAQLWEKPAGGEWRLRSTLMRSRFPDYAQFGESLAWGPDHQTLHLSCRIYETAEEKKLEAWQTVGYLRSTDAGHTWTKADGTAVTLPVTAETIDVIAQGGGASGRTIAAGGIAVSPEGEPYVVHNLIEHEHGRAFVSTPAAGRWAACELNAFLPATWREEGGLYLPGALTFGGSGQLVGVLAVARPPAGVKNGYWGAASSEIACFRANAARERFSFSLLSEANAHEPHWLPNIERPTGFNRVPDAPGVIYTAGAAGGGLKDILTNKVWWCTVA</sequence>
<dbReference type="RefSeq" id="WP_220161203.1">
    <property type="nucleotide sequence ID" value="NZ_CP080507.1"/>
</dbReference>
<reference evidence="1" key="1">
    <citation type="submission" date="2021-08" db="EMBL/GenBank/DDBJ databases">
        <title>Genome of a novel bacterium of the phylum Verrucomicrobia, Oleiharenicola sp. KSB-15.</title>
        <authorList>
            <person name="Chung J.-H."/>
            <person name="Ahn J.-H."/>
            <person name="Yoon Y."/>
            <person name="Kim D.-Y."/>
            <person name="An S.-H."/>
            <person name="Park I."/>
            <person name="Yeon J."/>
        </authorList>
    </citation>
    <scope>NUCLEOTIDE SEQUENCE</scope>
    <source>
        <strain evidence="1">KSB-15</strain>
    </source>
</reference>
<dbReference type="InterPro" id="IPR036278">
    <property type="entry name" value="Sialidase_sf"/>
</dbReference>
<proteinExistence type="predicted"/>
<keyword evidence="2" id="KW-1185">Reference proteome</keyword>
<organism evidence="1 2">
    <name type="scientific">Horticoccus luteus</name>
    <dbReference type="NCBI Taxonomy" id="2862869"/>
    <lineage>
        <taxon>Bacteria</taxon>
        <taxon>Pseudomonadati</taxon>
        <taxon>Verrucomicrobiota</taxon>
        <taxon>Opitutia</taxon>
        <taxon>Opitutales</taxon>
        <taxon>Opitutaceae</taxon>
        <taxon>Horticoccus</taxon>
    </lineage>
</organism>
<gene>
    <name evidence="1" type="ORF">K0B96_12360</name>
</gene>
<dbReference type="SUPFAM" id="SSF50939">
    <property type="entry name" value="Sialidases"/>
    <property type="match status" value="1"/>
</dbReference>
<dbReference type="AlphaFoldDB" id="A0A8F9XKI5"/>
<dbReference type="Pfam" id="PF15892">
    <property type="entry name" value="BNR_4"/>
    <property type="match status" value="1"/>
</dbReference>
<dbReference type="Proteomes" id="UP000825051">
    <property type="component" value="Chromosome"/>
</dbReference>
<dbReference type="EMBL" id="CP080507">
    <property type="protein sequence ID" value="QYM78099.1"/>
    <property type="molecule type" value="Genomic_DNA"/>
</dbReference>
<name>A0A8F9XKI5_9BACT</name>
<protein>
    <submittedName>
        <fullName evidence="1">BNR repeat-containing protein</fullName>
    </submittedName>
</protein>